<organism evidence="1 2">
    <name type="scientific">Christiangramia flava JLT2011</name>
    <dbReference type="NCBI Taxonomy" id="1229726"/>
    <lineage>
        <taxon>Bacteria</taxon>
        <taxon>Pseudomonadati</taxon>
        <taxon>Bacteroidota</taxon>
        <taxon>Flavobacteriia</taxon>
        <taxon>Flavobacteriales</taxon>
        <taxon>Flavobacteriaceae</taxon>
        <taxon>Christiangramia</taxon>
    </lineage>
</organism>
<sequence>MAILMLSAVIFGCSRKKNTFISRNYHAVTSEYNALYNGQVALDMGQREIAQNYADNYWDLLPVERLAIDDKILLPDSVRNQNFGRAEEKAVKAIQKHSMQIGGKERNPQMDEAYLLLGKARYFDQRFVPALDAFNYILYRYPASDNITHARIWREKTNIRLGNEKLAIKNLKKILDSDRLEDQDIADANASLSQAYMNLNHLDSALVPLQAAASYTRENEEKGRYLFITGQLYNRLGQKELANQAFDEVIDLNRKSPRIYYVNSYIKKAQNFNYNQGDNAYLLNMLRELEENRENRPYLDKIYFQLGEYYNRIDSTRLAEEFYNKSLRSPSSDVYLKSVNYEVLANINFDRANYQMAGKYYDSTLTSMSPELLEYRTIKKKRENLDDVIKYELIAEETDSILNLAALSEEERLAYFTKYTDELRAKALEQADSAELPVYAANVGNSNTFPSAATTPAAGPNTGGTSNSFYFYNPLRVSRGAQEFLRTWGSRELTDNWRWGGSTTGPSTVNAQERIMEVNFDNNPIYDPATYIAQFPSDRLILDSLATQRNLANYQLGIIYNEKFGEQGLAAQRLEFLLKNEPGENLAIPAKYNLYRIYEAMGQQQRAQELKTDILTNYPDSRYAAFINDPSSIQADENSPEALYNRLFIQFEEGNFEEVIEKSSEYSRQFTGNRMLPKFELLKAQATGRLYGLQAYKESLNYVAMNYSQTPEGQRAQQILNSTIPELENLEFNRDDLQANYKLVFSFDHAEQEKGQQFREKLAEVLQELGYDKLSISRERYDSNTDFVTVHGLDNRSKALGFQELLQKNKEYKIERQGFVISAENYRIVILKKNLRNFLDQD</sequence>
<reference evidence="1 2" key="1">
    <citation type="submission" date="2016-07" db="EMBL/GenBank/DDBJ databases">
        <title>Multi-omics approach to identify versatile polysaccharide utilization systems of a marine flavobacterium Gramella flava.</title>
        <authorList>
            <person name="Tang K."/>
        </authorList>
    </citation>
    <scope>NUCLEOTIDE SEQUENCE [LARGE SCALE GENOMIC DNA]</scope>
    <source>
        <strain evidence="1 2">JLT2011</strain>
    </source>
</reference>
<gene>
    <name evidence="1" type="ORF">GRFL_1348</name>
</gene>
<dbReference type="KEGG" id="gfl:GRFL_1348"/>
<dbReference type="EMBL" id="CP016359">
    <property type="protein sequence ID" value="APU68072.1"/>
    <property type="molecule type" value="Genomic_DNA"/>
</dbReference>
<dbReference type="STRING" id="1229726.GRFL_1348"/>
<dbReference type="InterPro" id="IPR019734">
    <property type="entry name" value="TPR_rpt"/>
</dbReference>
<dbReference type="AlphaFoldDB" id="A0A1L7I4Q0"/>
<protein>
    <submittedName>
        <fullName evidence="1">TPR domain protein</fullName>
    </submittedName>
</protein>
<dbReference type="Pfam" id="PF13174">
    <property type="entry name" value="TPR_6"/>
    <property type="match status" value="1"/>
</dbReference>
<name>A0A1L7I4Q0_9FLAO</name>
<evidence type="ECO:0000313" key="2">
    <source>
        <dbReference type="Proteomes" id="UP000186230"/>
    </source>
</evidence>
<keyword evidence="2" id="KW-1185">Reference proteome</keyword>
<dbReference type="InterPro" id="IPR011990">
    <property type="entry name" value="TPR-like_helical_dom_sf"/>
</dbReference>
<dbReference type="PROSITE" id="PS50005">
    <property type="entry name" value="TPR"/>
    <property type="match status" value="1"/>
</dbReference>
<evidence type="ECO:0000313" key="1">
    <source>
        <dbReference type="EMBL" id="APU68072.1"/>
    </source>
</evidence>
<dbReference type="Proteomes" id="UP000186230">
    <property type="component" value="Chromosome"/>
</dbReference>
<proteinExistence type="predicted"/>
<accession>A0A1L7I4Q0</accession>
<dbReference type="Gene3D" id="1.25.40.10">
    <property type="entry name" value="Tetratricopeptide repeat domain"/>
    <property type="match status" value="3"/>
</dbReference>
<dbReference type="SUPFAM" id="SSF48452">
    <property type="entry name" value="TPR-like"/>
    <property type="match status" value="2"/>
</dbReference>